<keyword evidence="2" id="KW-1185">Reference proteome</keyword>
<proteinExistence type="predicted"/>
<protein>
    <recommendedName>
        <fullName evidence="3">Transcriptional regulator</fullName>
    </recommendedName>
</protein>
<evidence type="ECO:0008006" key="3">
    <source>
        <dbReference type="Google" id="ProtNLM"/>
    </source>
</evidence>
<dbReference type="EMBL" id="JAHKNG010000002">
    <property type="protein sequence ID" value="MBU3029018.1"/>
    <property type="molecule type" value="Genomic_DNA"/>
</dbReference>
<evidence type="ECO:0000313" key="1">
    <source>
        <dbReference type="EMBL" id="MBU3029018.1"/>
    </source>
</evidence>
<dbReference type="Proteomes" id="UP001166191">
    <property type="component" value="Unassembled WGS sequence"/>
</dbReference>
<comment type="caution">
    <text evidence="1">The sequence shown here is derived from an EMBL/GenBank/DDBJ whole genome shotgun (WGS) entry which is preliminary data.</text>
</comment>
<name>A0ABS6AEH9_9RHOB</name>
<reference evidence="1" key="1">
    <citation type="submission" date="2021-06" db="EMBL/GenBank/DDBJ databases">
        <title>Paracoccus bacterium XHP0099 sp. nov., isolated from the surface waters of the Yellow Sea.</title>
        <authorList>
            <person name="Xue H."/>
            <person name="Zhang D."/>
        </authorList>
    </citation>
    <scope>NUCLEOTIDE SEQUENCE</scope>
    <source>
        <strain evidence="1">XHP0099</strain>
    </source>
</reference>
<organism evidence="1 2">
    <name type="scientific">Paracoccus marinaquae</name>
    <dbReference type="NCBI Taxonomy" id="2841926"/>
    <lineage>
        <taxon>Bacteria</taxon>
        <taxon>Pseudomonadati</taxon>
        <taxon>Pseudomonadota</taxon>
        <taxon>Alphaproteobacteria</taxon>
        <taxon>Rhodobacterales</taxon>
        <taxon>Paracoccaceae</taxon>
        <taxon>Paracoccus</taxon>
    </lineage>
</organism>
<evidence type="ECO:0000313" key="2">
    <source>
        <dbReference type="Proteomes" id="UP001166191"/>
    </source>
</evidence>
<accession>A0ABS6AEH9</accession>
<gene>
    <name evidence="1" type="ORF">KNW02_02660</name>
</gene>
<sequence length="519" mass="57177">MVILRLFGPISITSKSGQVLTPKGAKPQALIALLALAPEMRRSRVWLQDKLWSDRGPEQAAASLRQAIYQLRGSLGEQADILICDRRSVALAPGRVQILPRVDPREGEFLEGIDIRDPEFEDWLTVQRMEDTGVAAPASIAAPGQTRTRVQASLRIRVDRSIIPDRQLICQLVADMFARALSERALVDVQIGEAGEPTDFELDLTIFPGDSVVVRGQLTEVRSRRHCWSQSTALKPDADAPFEQARIARFVNAGTEAAWQAQLSTAPAGPTCPIRIHMAARRIFGFRDGDLAAANDILNEADDEEATALAWRLMLRMIEGVERTRRIDHAFRDEVDDLIHTALIVGSGNSMTLAAVAKATMNILGRPEDGLIVARKAVRIGPSNPFAYNALMNGLTMCGEFHKAYQAASFSSFVARSTHASHFFDMGHAVAALVTDRLDEARQFVHRAAATAPASRPALRYLAILEAHAGNLDQADSALRRLSRIEPDFDVRQIAEDPDYPVVSLRKSQLPDDVLRVFY</sequence>
<dbReference type="RefSeq" id="WP_216031702.1">
    <property type="nucleotide sequence ID" value="NZ_JAHKNG010000002.1"/>
</dbReference>